<accession>A0ABU4FWF7</accession>
<dbReference type="PANTHER" id="PTHR38462">
    <property type="entry name" value="EXONUCLEASE-LIKE PROTEIN"/>
    <property type="match status" value="1"/>
</dbReference>
<dbReference type="Gene3D" id="3.30.420.10">
    <property type="entry name" value="Ribonuclease H-like superfamily/Ribonuclease H"/>
    <property type="match status" value="1"/>
</dbReference>
<evidence type="ECO:0000313" key="3">
    <source>
        <dbReference type="Proteomes" id="UP001280629"/>
    </source>
</evidence>
<evidence type="ECO:0000259" key="1">
    <source>
        <dbReference type="Pfam" id="PF13482"/>
    </source>
</evidence>
<dbReference type="SUPFAM" id="SSF48452">
    <property type="entry name" value="TPR-like"/>
    <property type="match status" value="1"/>
</dbReference>
<dbReference type="InterPro" id="IPR038720">
    <property type="entry name" value="YprB_RNase_H-like_dom"/>
</dbReference>
<dbReference type="Gene3D" id="1.25.40.10">
    <property type="entry name" value="Tetratricopeptide repeat domain"/>
    <property type="match status" value="1"/>
</dbReference>
<name>A0ABU4FWF7_9BACL</name>
<dbReference type="EMBL" id="JAUBDH010000002">
    <property type="protein sequence ID" value="MDW0109044.1"/>
    <property type="molecule type" value="Genomic_DNA"/>
</dbReference>
<dbReference type="InterPro" id="IPR011990">
    <property type="entry name" value="TPR-like_helical_dom_sf"/>
</dbReference>
<reference evidence="2 3" key="1">
    <citation type="submission" date="2023-06" db="EMBL/GenBank/DDBJ databases">
        <title>Sporosarcina sp. nov., isolated from Korean traditional fermented seafood 'Jeotgal'.</title>
        <authorList>
            <person name="Yang A.-I."/>
            <person name="Shin N.-R."/>
        </authorList>
    </citation>
    <scope>NUCLEOTIDE SEQUENCE [LARGE SCALE GENOMIC DNA]</scope>
    <source>
        <strain evidence="2 3">KCTC3840</strain>
    </source>
</reference>
<dbReference type="PANTHER" id="PTHR38462:SF1">
    <property type="entry name" value="YPRB RIBONUCLEASE H-LIKE DOMAIN-CONTAINING PROTEIN"/>
    <property type="match status" value="1"/>
</dbReference>
<dbReference type="Proteomes" id="UP001280629">
    <property type="component" value="Unassembled WGS sequence"/>
</dbReference>
<dbReference type="InterPro" id="IPR036397">
    <property type="entry name" value="RNaseH_sf"/>
</dbReference>
<dbReference type="Pfam" id="PF13482">
    <property type="entry name" value="RNase_H_2"/>
    <property type="match status" value="1"/>
</dbReference>
<gene>
    <name evidence="2" type="ORF">QT716_03155</name>
</gene>
<protein>
    <submittedName>
        <fullName evidence="2">Ribonuclease H-like domain-containing protein</fullName>
    </submittedName>
</protein>
<sequence>MSYEQNLMKMKGLLKKSKADSPAAKETSKIVQASSPSYEAQWMSAGLEKETNQYGTVYKKVVNYDESYTHGRFQLAELTATLQRWKSSGERHPLAPDPDKKLLFFDTETTGLKGTGTLIFLIGLIEQQGNGFKMTQYVLPGPAHEAAFLYSTGLWEKPATLVMYNGKSFDMPQLDTRWTMNRNLLPPLPKHDLIDLLHGSRRIWKHEMASFKLPAVEEEQLGFVREDDIPGHMAPIIYQDAVKNGRAELLMKILLHNEYDILSLVTLYIHSTDLLLQEELSGTAISQTNIGKWYADLKSEARAIAVLEQVIEEYGTQHPTTHFHFGFLLKKERKYREALDAFGVCMTKSQGRERIIALEEMAKIYEHKVKDCTKALQLSGVARGLLKKDASLTPQFTSRMDTALVKREMRLKRKLFPGQAQNSTK</sequence>
<dbReference type="SUPFAM" id="SSF53098">
    <property type="entry name" value="Ribonuclease H-like"/>
    <property type="match status" value="1"/>
</dbReference>
<comment type="caution">
    <text evidence="2">The sequence shown here is derived from an EMBL/GenBank/DDBJ whole genome shotgun (WGS) entry which is preliminary data.</text>
</comment>
<dbReference type="RefSeq" id="WP_317934421.1">
    <property type="nucleotide sequence ID" value="NZ_JAUBDH010000002.1"/>
</dbReference>
<organism evidence="2 3">
    <name type="scientific">Sporosarcina aquimarina</name>
    <dbReference type="NCBI Taxonomy" id="114975"/>
    <lineage>
        <taxon>Bacteria</taxon>
        <taxon>Bacillati</taxon>
        <taxon>Bacillota</taxon>
        <taxon>Bacilli</taxon>
        <taxon>Bacillales</taxon>
        <taxon>Caryophanaceae</taxon>
        <taxon>Sporosarcina</taxon>
    </lineage>
</organism>
<proteinExistence type="predicted"/>
<dbReference type="InterPro" id="IPR012337">
    <property type="entry name" value="RNaseH-like_sf"/>
</dbReference>
<feature type="domain" description="YprB ribonuclease H-like" evidence="1">
    <location>
        <begin position="103"/>
        <end position="270"/>
    </location>
</feature>
<evidence type="ECO:0000313" key="2">
    <source>
        <dbReference type="EMBL" id="MDW0109044.1"/>
    </source>
</evidence>
<keyword evidence="3" id="KW-1185">Reference proteome</keyword>